<keyword evidence="8" id="KW-1185">Reference proteome</keyword>
<evidence type="ECO:0000313" key="7">
    <source>
        <dbReference type="EMBL" id="RBW67412.1"/>
    </source>
</evidence>
<dbReference type="InterPro" id="IPR019108">
    <property type="entry name" value="Caa3_assmbl_CtaG-rel"/>
</dbReference>
<keyword evidence="5 6" id="KW-0472">Membrane</keyword>
<keyword evidence="3 6" id="KW-0812">Transmembrane</keyword>
<dbReference type="Pfam" id="PF09678">
    <property type="entry name" value="Caa3_CtaG"/>
    <property type="match status" value="1"/>
</dbReference>
<dbReference type="AlphaFoldDB" id="A0A366XMQ7"/>
<dbReference type="EMBL" id="QOCW01000038">
    <property type="protein sequence ID" value="RBW67412.1"/>
    <property type="molecule type" value="Genomic_DNA"/>
</dbReference>
<sequence length="301" mass="34429">MGVEYFGWRALWNPEMIVVTLILAVLYVELIGPLRRFFPDSAPATLKQKLFFFLGLLALYAAKGSPMEIYSHFMFSVHMTQMAIFFLVMPPLLMLGIPAWAYRPLFRMPRLSKVLNFITKPLLTVIIFNGLFSFYHMPMVFDKIMANEFLHFSYVSVLLVTAFLMWWPLLCPLPEKDHMSGLAKLGYIFADGILITPACALIIFAETPLYQTYTDPAVWVQVMQFCVPAGISLDGLTPQQFSWFDTVEDQQLGGIVMKIIQEIVYGTVLGVVIFAWMKKERANDQYDLNPSAKFLAMRNRG</sequence>
<evidence type="ECO:0000256" key="4">
    <source>
        <dbReference type="ARBA" id="ARBA00022989"/>
    </source>
</evidence>
<keyword evidence="4 6" id="KW-1133">Transmembrane helix</keyword>
<evidence type="ECO:0000256" key="6">
    <source>
        <dbReference type="SAM" id="Phobius"/>
    </source>
</evidence>
<feature type="transmembrane region" description="Helical" evidence="6">
    <location>
        <begin position="185"/>
        <end position="205"/>
    </location>
</feature>
<evidence type="ECO:0000256" key="2">
    <source>
        <dbReference type="ARBA" id="ARBA00022475"/>
    </source>
</evidence>
<feature type="transmembrane region" description="Helical" evidence="6">
    <location>
        <begin position="82"/>
        <end position="102"/>
    </location>
</feature>
<feature type="transmembrane region" description="Helical" evidence="6">
    <location>
        <begin position="46"/>
        <end position="62"/>
    </location>
</feature>
<dbReference type="OrthoDB" id="128422at2"/>
<dbReference type="Proteomes" id="UP000253314">
    <property type="component" value="Unassembled WGS sequence"/>
</dbReference>
<feature type="transmembrane region" description="Helical" evidence="6">
    <location>
        <begin position="149"/>
        <end position="173"/>
    </location>
</feature>
<evidence type="ECO:0000256" key="5">
    <source>
        <dbReference type="ARBA" id="ARBA00023136"/>
    </source>
</evidence>
<feature type="transmembrane region" description="Helical" evidence="6">
    <location>
        <begin position="16"/>
        <end position="34"/>
    </location>
</feature>
<dbReference type="InterPro" id="IPR014108">
    <property type="entry name" value="Caa3-assmbl_CtaG"/>
</dbReference>
<evidence type="ECO:0000256" key="1">
    <source>
        <dbReference type="ARBA" id="ARBA00004651"/>
    </source>
</evidence>
<gene>
    <name evidence="7" type="primary">ctaG</name>
    <name evidence="7" type="ORF">DS031_22350</name>
</gene>
<reference evidence="7 8" key="1">
    <citation type="submission" date="2018-07" db="EMBL/GenBank/DDBJ databases">
        <title>Lottiidibacillus patelloidae gen. nov., sp. nov., isolated from the intestinal tract of a marine limpet and the reclassification of B. taeanensis BH030017T, B. algicola KMM 3737T and B. hwajinpoensis SW-72T as genus Lottiidibacillus.</title>
        <authorList>
            <person name="Liu R."/>
            <person name="Huang Z."/>
        </authorList>
    </citation>
    <scope>NUCLEOTIDE SEQUENCE [LARGE SCALE GENOMIC DNA]</scope>
    <source>
        <strain evidence="7 8">BH030017</strain>
    </source>
</reference>
<accession>A0A366XMQ7</accession>
<evidence type="ECO:0000313" key="8">
    <source>
        <dbReference type="Proteomes" id="UP000253314"/>
    </source>
</evidence>
<proteinExistence type="predicted"/>
<dbReference type="NCBIfam" id="TIGR02737">
    <property type="entry name" value="caa3_CtaG"/>
    <property type="match status" value="1"/>
</dbReference>
<comment type="subcellular location">
    <subcellularLocation>
        <location evidence="1">Cell membrane</location>
        <topology evidence="1">Multi-pass membrane protein</topology>
    </subcellularLocation>
</comment>
<protein>
    <submittedName>
        <fullName evidence="7">Cytochrome c oxidase assembly factor CtaG</fullName>
    </submittedName>
</protein>
<dbReference type="RefSeq" id="WP_113808381.1">
    <property type="nucleotide sequence ID" value="NZ_QOCW01000038.1"/>
</dbReference>
<feature type="transmembrane region" description="Helical" evidence="6">
    <location>
        <begin position="114"/>
        <end position="137"/>
    </location>
</feature>
<feature type="transmembrane region" description="Helical" evidence="6">
    <location>
        <begin position="255"/>
        <end position="276"/>
    </location>
</feature>
<dbReference type="GO" id="GO:0005886">
    <property type="term" value="C:plasma membrane"/>
    <property type="evidence" value="ECO:0007669"/>
    <property type="project" value="UniProtKB-SubCell"/>
</dbReference>
<comment type="caution">
    <text evidence="7">The sequence shown here is derived from an EMBL/GenBank/DDBJ whole genome shotgun (WGS) entry which is preliminary data.</text>
</comment>
<name>A0A366XMQ7_9BACI</name>
<keyword evidence="2" id="KW-1003">Cell membrane</keyword>
<evidence type="ECO:0000256" key="3">
    <source>
        <dbReference type="ARBA" id="ARBA00022692"/>
    </source>
</evidence>
<organism evidence="7 8">
    <name type="scientific">Bacillus taeanensis</name>
    <dbReference type="NCBI Taxonomy" id="273032"/>
    <lineage>
        <taxon>Bacteria</taxon>
        <taxon>Bacillati</taxon>
        <taxon>Bacillota</taxon>
        <taxon>Bacilli</taxon>
        <taxon>Bacillales</taxon>
        <taxon>Bacillaceae</taxon>
        <taxon>Bacillus</taxon>
    </lineage>
</organism>